<dbReference type="SUPFAM" id="SSF53474">
    <property type="entry name" value="alpha/beta-Hydrolases"/>
    <property type="match status" value="1"/>
</dbReference>
<dbReference type="SUPFAM" id="SSF51419">
    <property type="entry name" value="PLP-binding barrel"/>
    <property type="match status" value="1"/>
</dbReference>
<dbReference type="InterPro" id="IPR001608">
    <property type="entry name" value="Ala_racemase_N"/>
</dbReference>
<dbReference type="InterPro" id="IPR029066">
    <property type="entry name" value="PLP-binding_barrel"/>
</dbReference>
<comment type="similarity">
    <text evidence="3">Belongs to the pyridoxal phosphate-binding protein YggS/PROSC family.</text>
</comment>
<proteinExistence type="inferred from homology"/>
<dbReference type="EMBL" id="JAAABM010000001">
    <property type="protein sequence ID" value="KAF7681210.1"/>
    <property type="molecule type" value="Genomic_DNA"/>
</dbReference>
<dbReference type="PANTHER" id="PTHR10146:SF14">
    <property type="entry name" value="PYRIDOXAL PHOSPHATE HOMEOSTASIS PROTEIN"/>
    <property type="match status" value="1"/>
</dbReference>
<gene>
    <name evidence="5" type="ORF">GT037_000186</name>
</gene>
<keyword evidence="6" id="KW-1185">Reference proteome</keyword>
<evidence type="ECO:0000256" key="2">
    <source>
        <dbReference type="ARBA" id="ARBA00022898"/>
    </source>
</evidence>
<evidence type="ECO:0000313" key="6">
    <source>
        <dbReference type="Proteomes" id="UP000596902"/>
    </source>
</evidence>
<organism evidence="5 6">
    <name type="scientific">Alternaria burnsii</name>
    <dbReference type="NCBI Taxonomy" id="1187904"/>
    <lineage>
        <taxon>Eukaryota</taxon>
        <taxon>Fungi</taxon>
        <taxon>Dikarya</taxon>
        <taxon>Ascomycota</taxon>
        <taxon>Pezizomycotina</taxon>
        <taxon>Dothideomycetes</taxon>
        <taxon>Pleosporomycetidae</taxon>
        <taxon>Pleosporales</taxon>
        <taxon>Pleosporineae</taxon>
        <taxon>Pleosporaceae</taxon>
        <taxon>Alternaria</taxon>
        <taxon>Alternaria sect. Alternaria</taxon>
    </lineage>
</organism>
<feature type="domain" description="Alanine racemase N-terminal" evidence="4">
    <location>
        <begin position="409"/>
        <end position="646"/>
    </location>
</feature>
<keyword evidence="2 3" id="KW-0663">Pyridoxal phosphate</keyword>
<dbReference type="RefSeq" id="XP_038791089.1">
    <property type="nucleotide sequence ID" value="XM_038925233.1"/>
</dbReference>
<dbReference type="Gene3D" id="3.20.20.10">
    <property type="entry name" value="Alanine racemase"/>
    <property type="match status" value="1"/>
</dbReference>
<evidence type="ECO:0000259" key="4">
    <source>
        <dbReference type="Pfam" id="PF01168"/>
    </source>
</evidence>
<reference evidence="5" key="1">
    <citation type="submission" date="2020-01" db="EMBL/GenBank/DDBJ databases">
        <authorList>
            <person name="Feng Z.H.Z."/>
        </authorList>
    </citation>
    <scope>NUCLEOTIDE SEQUENCE</scope>
    <source>
        <strain evidence="5">CBS107.38</strain>
    </source>
</reference>
<dbReference type="GeneID" id="62198411"/>
<dbReference type="NCBIfam" id="TIGR00044">
    <property type="entry name" value="YggS family pyridoxal phosphate-dependent enzyme"/>
    <property type="match status" value="1"/>
</dbReference>
<evidence type="ECO:0000313" key="5">
    <source>
        <dbReference type="EMBL" id="KAF7681210.1"/>
    </source>
</evidence>
<reference evidence="5" key="2">
    <citation type="submission" date="2020-08" db="EMBL/GenBank/DDBJ databases">
        <title>Draft Genome Sequence of Cumin Blight Pathogen Alternaria burnsii.</title>
        <authorList>
            <person name="Feng Z."/>
        </authorList>
    </citation>
    <scope>NUCLEOTIDE SEQUENCE</scope>
    <source>
        <strain evidence="5">CBS107.38</strain>
    </source>
</reference>
<dbReference type="CDD" id="cd06822">
    <property type="entry name" value="PLPDE_III_YBL036c_euk"/>
    <property type="match status" value="1"/>
</dbReference>
<comment type="function">
    <text evidence="3">Pyridoxal 5'-phosphate (PLP)-binding protein, which may be involved in intracellular homeostatic regulation of pyridoxal 5'-phosphate (PLP), the active form of vitamin B6.</text>
</comment>
<accession>A0A8H7BBT9</accession>
<dbReference type="FunFam" id="3.20.20.10:FF:000007">
    <property type="entry name" value="Pyridoxal phosphate homeostasis protein"/>
    <property type="match status" value="1"/>
</dbReference>
<dbReference type="AlphaFoldDB" id="A0A8H7BBT9"/>
<dbReference type="Gene3D" id="3.40.50.1820">
    <property type="entry name" value="alpha/beta hydrolase"/>
    <property type="match status" value="1"/>
</dbReference>
<comment type="caution">
    <text evidence="5">The sequence shown here is derived from an EMBL/GenBank/DDBJ whole genome shotgun (WGS) entry which is preliminary data.</text>
</comment>
<dbReference type="InterPro" id="IPR011078">
    <property type="entry name" value="PyrdxlP_homeostasis"/>
</dbReference>
<dbReference type="PROSITE" id="PS01211">
    <property type="entry name" value="UPF0001"/>
    <property type="match status" value="1"/>
</dbReference>
<dbReference type="GO" id="GO:0030170">
    <property type="term" value="F:pyridoxal phosphate binding"/>
    <property type="evidence" value="ECO:0007669"/>
    <property type="project" value="UniProtKB-UniRule"/>
</dbReference>
<name>A0A8H7BBT9_9PLEO</name>
<sequence>MGALEFICDRRFHRSFVVPANPESNTSKPYHVSYSDFGDADSKAIVLFCGALFGQRLCYAPLDQLAKAHHVRIIHPDRPGVGGSEAVEPEKRVQTWLEMTPKLLAHLNISHVSIASHSGGDIYLMNFILAYPHLLNPNHPYVAFFAPWVHYSHSKMTHLQATELLPASWIGKFGSIGRFVNHNIIPVVGLSGAFVKGISAPLSRSDPTTAPVALTVSGAVDSERPEDGPHDVFQDIALDDPKAVDDLREHITKFVFAENVEGVSADTQLLLKRSVPWSTPVVEWEDLDDAVQLLSKTIAEDDRLTGSNRVWSIDCFHGEHDQLVGDKGRDWFNAIWTPSHSYQYRSLVIKGTEHDFLMDPTFGASEQWLQRVSESWQTSQPDAAAPYPVPTMAEDMQINPQRAKQLAENIASITSRINAVSKGGKQVRLIAVSKLKPANDILALHQPSNPTQTHFGENYVQELLEKSKILPRSIQWHMIGGLQSNKCKQLAEQIPNLWCVSSVDSEKKANELEKGRKALVEKDGDKVEGKLRVKVQVNTSGEEAKSGVEPSDTLSLCRHIIDKCPHLQLSGLMTIGAIARSKETTAENENEDFVALKETRDQVIKELGRGEEQLELSMGMSADFEGAVKMGSDEVRVGSQIFGERPQKKDAVIKEKEAQEKS</sequence>
<dbReference type="PANTHER" id="PTHR10146">
    <property type="entry name" value="PROLINE SYNTHETASE CO-TRANSCRIBED BACTERIAL HOMOLOG PROTEIN"/>
    <property type="match status" value="1"/>
</dbReference>
<dbReference type="HAMAP" id="MF_02087">
    <property type="entry name" value="PLP_homeostasis"/>
    <property type="match status" value="1"/>
</dbReference>
<dbReference type="Pfam" id="PF01168">
    <property type="entry name" value="Ala_racemase_N"/>
    <property type="match status" value="1"/>
</dbReference>
<comment type="pathway">
    <text evidence="1">Mycotoxin biosynthesis.</text>
</comment>
<feature type="modified residue" description="N6-(pyridoxal phosphate)lysine" evidence="3">
    <location>
        <position position="434"/>
    </location>
</feature>
<evidence type="ECO:0000256" key="3">
    <source>
        <dbReference type="HAMAP-Rule" id="MF_03225"/>
    </source>
</evidence>
<dbReference type="Proteomes" id="UP000596902">
    <property type="component" value="Unassembled WGS sequence"/>
</dbReference>
<evidence type="ECO:0000256" key="1">
    <source>
        <dbReference type="ARBA" id="ARBA00004685"/>
    </source>
</evidence>
<dbReference type="InterPro" id="IPR029058">
    <property type="entry name" value="AB_hydrolase_fold"/>
</dbReference>
<protein>
    <recommendedName>
        <fullName evidence="3">Pyridoxal phosphate homeostasis protein</fullName>
        <shortName evidence="3">PLP homeostasis protein</shortName>
    </recommendedName>
</protein>